<dbReference type="GO" id="GO:0004623">
    <property type="term" value="F:phospholipase A2 activity"/>
    <property type="evidence" value="ECO:0007669"/>
    <property type="project" value="TreeGrafter"/>
</dbReference>
<feature type="domain" description="PNPLA" evidence="3">
    <location>
        <begin position="32"/>
        <end position="248"/>
    </location>
</feature>
<feature type="short sequence motif" description="DGA/G" evidence="2">
    <location>
        <begin position="235"/>
        <end position="237"/>
    </location>
</feature>
<dbReference type="OrthoDB" id="9813090at2"/>
<dbReference type="GO" id="GO:0046475">
    <property type="term" value="P:glycerophospholipid catabolic process"/>
    <property type="evidence" value="ECO:0007669"/>
    <property type="project" value="TreeGrafter"/>
</dbReference>
<proteinExistence type="predicted"/>
<evidence type="ECO:0000256" key="2">
    <source>
        <dbReference type="PROSITE-ProRule" id="PRU01161"/>
    </source>
</evidence>
<dbReference type="InterPro" id="IPR002641">
    <property type="entry name" value="PNPLA_dom"/>
</dbReference>
<dbReference type="Gene3D" id="3.40.1090.10">
    <property type="entry name" value="Cytosolic phospholipase A2 catalytic domain"/>
    <property type="match status" value="2"/>
</dbReference>
<reference evidence="4 5" key="1">
    <citation type="submission" date="2019-12" db="EMBL/GenBank/DDBJ databases">
        <title>Litoreibacter badius sp. nov., a novel bacteriochlorophyll a-containing bacterium in the genus Litoreibacter.</title>
        <authorList>
            <person name="Kanamuro M."/>
            <person name="Takabe Y."/>
            <person name="Mori K."/>
            <person name="Takaichi S."/>
            <person name="Hanada S."/>
        </authorList>
    </citation>
    <scope>NUCLEOTIDE SEQUENCE [LARGE SCALE GENOMIC DNA]</scope>
    <source>
        <strain evidence="4 5">K6</strain>
    </source>
</reference>
<keyword evidence="5" id="KW-1185">Reference proteome</keyword>
<dbReference type="EMBL" id="BLJE01000001">
    <property type="protein sequence ID" value="GFE64241.1"/>
    <property type="molecule type" value="Genomic_DNA"/>
</dbReference>
<comment type="caution">
    <text evidence="4">The sequence shown here is derived from an EMBL/GenBank/DDBJ whole genome shotgun (WGS) entry which is preliminary data.</text>
</comment>
<keyword evidence="1 2" id="KW-0443">Lipid metabolism</keyword>
<feature type="active site" description="Nucleophile" evidence="2">
    <location>
        <position position="67"/>
    </location>
</feature>
<dbReference type="SUPFAM" id="SSF52151">
    <property type="entry name" value="FabD/lysophospholipase-like"/>
    <property type="match status" value="1"/>
</dbReference>
<evidence type="ECO:0000313" key="4">
    <source>
        <dbReference type="EMBL" id="GFE64241.1"/>
    </source>
</evidence>
<sequence length="387" mass="42597">MLDDFPSASSESGYFKSSELSPKYDPTAIGLAFSGGGYRATLFHAGALLRLNELGILGRAQRITSVSGGSIATGILAMNWDLMSWDSGRASHDQMIDHFIKPVLAATSTSVDIMTTLKGLIPGISGGNALARAYDRHIFHDRKLSTITKKTRFIFCAMNLQTGGLTRFNHHYVADWRAFRSTTKTIKLSTAVAASSAFPPILAPVRLDLSGEDVSCPAGARYTDPALQTAPVLVDGGTYDNIGLEPIWKRCGILIAANAGQNIPSLHKQFQWWPGMMMRIINSFLDVSVDWRERSLINLYRNMLRDGLPERRGAYWSIATDPDDLEWTGYKASDAMLQIARDMDTRLKRFEPEVQRAAILAGYSYADGTVRKYLMPNAPAPSEPVLP</sequence>
<dbReference type="PANTHER" id="PTHR10728:SF40">
    <property type="entry name" value="PATATIN FAMILY PROTEIN"/>
    <property type="match status" value="1"/>
</dbReference>
<dbReference type="PROSITE" id="PS51635">
    <property type="entry name" value="PNPLA"/>
    <property type="match status" value="1"/>
</dbReference>
<feature type="active site" description="Proton acceptor" evidence="2">
    <location>
        <position position="235"/>
    </location>
</feature>
<comment type="caution">
    <text evidence="2">Lacks conserved residue(s) required for the propagation of feature annotation.</text>
</comment>
<evidence type="ECO:0000259" key="3">
    <source>
        <dbReference type="PROSITE" id="PS51635"/>
    </source>
</evidence>
<gene>
    <name evidence="4" type="ORF">KIN_13150</name>
</gene>
<evidence type="ECO:0000313" key="5">
    <source>
        <dbReference type="Proteomes" id="UP000436822"/>
    </source>
</evidence>
<accession>A0A6N6JD24</accession>
<evidence type="ECO:0000256" key="1">
    <source>
        <dbReference type="ARBA" id="ARBA00023098"/>
    </source>
</evidence>
<dbReference type="Pfam" id="PF01734">
    <property type="entry name" value="Patatin"/>
    <property type="match status" value="1"/>
</dbReference>
<keyword evidence="2" id="KW-0378">Hydrolase</keyword>
<protein>
    <submittedName>
        <fullName evidence="4">Patatin</fullName>
    </submittedName>
</protein>
<dbReference type="AlphaFoldDB" id="A0A6N6JD24"/>
<organism evidence="4 5">
    <name type="scientific">Litoreibacter roseus</name>
    <dbReference type="NCBI Taxonomy" id="2601869"/>
    <lineage>
        <taxon>Bacteria</taxon>
        <taxon>Pseudomonadati</taxon>
        <taxon>Pseudomonadota</taxon>
        <taxon>Alphaproteobacteria</taxon>
        <taxon>Rhodobacterales</taxon>
        <taxon>Roseobacteraceae</taxon>
        <taxon>Litoreibacter</taxon>
    </lineage>
</organism>
<name>A0A6N6JD24_9RHOB</name>
<dbReference type="PANTHER" id="PTHR10728">
    <property type="entry name" value="CYTOSOLIC PHOSPHOLIPASE A2"/>
    <property type="match status" value="1"/>
</dbReference>
<dbReference type="Proteomes" id="UP000436822">
    <property type="component" value="Unassembled WGS sequence"/>
</dbReference>
<dbReference type="InterPro" id="IPR016035">
    <property type="entry name" value="Acyl_Trfase/lysoPLipase"/>
</dbReference>
<dbReference type="GO" id="GO:0005829">
    <property type="term" value="C:cytosol"/>
    <property type="evidence" value="ECO:0007669"/>
    <property type="project" value="TreeGrafter"/>
</dbReference>
<dbReference type="RefSeq" id="WP_159805094.1">
    <property type="nucleotide sequence ID" value="NZ_BLJE01000001.1"/>
</dbReference>
<keyword evidence="2" id="KW-0442">Lipid degradation</keyword>